<dbReference type="GeneID" id="63857785"/>
<feature type="signal peptide" evidence="1">
    <location>
        <begin position="1"/>
        <end position="15"/>
    </location>
</feature>
<proteinExistence type="predicted"/>
<dbReference type="VEuPathDB" id="FungiDB:BO72DRAFT_302823"/>
<dbReference type="AlphaFoldDB" id="A0A8G1RVL5"/>
<dbReference type="RefSeq" id="XP_040804370.1">
    <property type="nucleotide sequence ID" value="XM_040940452.1"/>
</dbReference>
<organism evidence="2 3">
    <name type="scientific">Aspergillus fijiensis CBS 313.89</name>
    <dbReference type="NCBI Taxonomy" id="1448319"/>
    <lineage>
        <taxon>Eukaryota</taxon>
        <taxon>Fungi</taxon>
        <taxon>Dikarya</taxon>
        <taxon>Ascomycota</taxon>
        <taxon>Pezizomycotina</taxon>
        <taxon>Eurotiomycetes</taxon>
        <taxon>Eurotiomycetidae</taxon>
        <taxon>Eurotiales</taxon>
        <taxon>Aspergillaceae</taxon>
        <taxon>Aspergillus</taxon>
    </lineage>
</organism>
<evidence type="ECO:0000256" key="1">
    <source>
        <dbReference type="SAM" id="SignalP"/>
    </source>
</evidence>
<keyword evidence="1" id="KW-0732">Signal</keyword>
<accession>A0A8G1RVL5</accession>
<reference evidence="2 3" key="1">
    <citation type="submission" date="2018-02" db="EMBL/GenBank/DDBJ databases">
        <title>The genomes of Aspergillus section Nigri reveals drivers in fungal speciation.</title>
        <authorList>
            <consortium name="DOE Joint Genome Institute"/>
            <person name="Vesth T.C."/>
            <person name="Nybo J."/>
            <person name="Theobald S."/>
            <person name="Brandl J."/>
            <person name="Frisvad J.C."/>
            <person name="Nielsen K.F."/>
            <person name="Lyhne E.K."/>
            <person name="Kogle M.E."/>
            <person name="Kuo A."/>
            <person name="Riley R."/>
            <person name="Clum A."/>
            <person name="Nolan M."/>
            <person name="Lipzen A."/>
            <person name="Salamov A."/>
            <person name="Henrissat B."/>
            <person name="Wiebenga A."/>
            <person name="De vries R.P."/>
            <person name="Grigoriev I.V."/>
            <person name="Mortensen U.H."/>
            <person name="Andersen M.R."/>
            <person name="Baker S.E."/>
        </authorList>
    </citation>
    <scope>NUCLEOTIDE SEQUENCE [LARGE SCALE GENOMIC DNA]</scope>
    <source>
        <strain evidence="2 3">CBS 313.89</strain>
    </source>
</reference>
<protein>
    <submittedName>
        <fullName evidence="2">Uncharacterized protein</fullName>
    </submittedName>
</protein>
<dbReference type="EMBL" id="KZ824629">
    <property type="protein sequence ID" value="RAK80360.1"/>
    <property type="molecule type" value="Genomic_DNA"/>
</dbReference>
<evidence type="ECO:0000313" key="2">
    <source>
        <dbReference type="EMBL" id="RAK80360.1"/>
    </source>
</evidence>
<dbReference type="InterPro" id="IPR049232">
    <property type="entry name" value="DUF6829"/>
</dbReference>
<feature type="chain" id="PRO_5034499709" evidence="1">
    <location>
        <begin position="16"/>
        <end position="177"/>
    </location>
</feature>
<name>A0A8G1RVL5_9EURO</name>
<gene>
    <name evidence="2" type="ORF">BO72DRAFT_302823</name>
</gene>
<dbReference type="Proteomes" id="UP000249789">
    <property type="component" value="Unassembled WGS sequence"/>
</dbReference>
<evidence type="ECO:0000313" key="3">
    <source>
        <dbReference type="Proteomes" id="UP000249789"/>
    </source>
</evidence>
<dbReference type="Pfam" id="PF20717">
    <property type="entry name" value="DUF6829"/>
    <property type="match status" value="1"/>
</dbReference>
<keyword evidence="3" id="KW-1185">Reference proteome</keyword>
<sequence>MVLILLIVIKHLSQDLDTPQAVKLRENRIWKTNLEEKACAPLLKRFRKHEAELRKALNVRKKIDITELVRGQVALESLQQLSSSHQHLFQLNYLGYVLYKAGAAAYTNSYGWPGLTDSVLVLCMESLPVFLGVVSGEIAVSAGFRQLADVRNRLLVAGSGAAESFRDRSHFVQQGPS</sequence>